<dbReference type="AlphaFoldDB" id="A0A6B2KVA4"/>
<dbReference type="InterPro" id="IPR051156">
    <property type="entry name" value="Mito/Outer_Membr_Metalloprot"/>
</dbReference>
<dbReference type="GO" id="GO:0004222">
    <property type="term" value="F:metalloendopeptidase activity"/>
    <property type="evidence" value="ECO:0007669"/>
    <property type="project" value="InterPro"/>
</dbReference>
<evidence type="ECO:0000256" key="4">
    <source>
        <dbReference type="ARBA" id="ARBA00022833"/>
    </source>
</evidence>
<evidence type="ECO:0000256" key="6">
    <source>
        <dbReference type="RuleBase" id="RU003983"/>
    </source>
</evidence>
<comment type="similarity">
    <text evidence="6">Belongs to the peptidase M48 family.</text>
</comment>
<dbReference type="Proteomes" id="UP000482578">
    <property type="component" value="Unassembled WGS sequence"/>
</dbReference>
<evidence type="ECO:0000313" key="10">
    <source>
        <dbReference type="Proteomes" id="UP000482578"/>
    </source>
</evidence>
<evidence type="ECO:0000256" key="7">
    <source>
        <dbReference type="SAM" id="SignalP"/>
    </source>
</evidence>
<reference evidence="9 10" key="1">
    <citation type="submission" date="2020-02" db="EMBL/GenBank/DDBJ databases">
        <authorList>
            <person name="Yang Z."/>
        </authorList>
    </citation>
    <scope>NUCLEOTIDE SEQUENCE [LARGE SCALE GENOMIC DNA]</scope>
    <source>
        <strain evidence="9 10">HX-7-9</strain>
    </source>
</reference>
<evidence type="ECO:0000259" key="8">
    <source>
        <dbReference type="Pfam" id="PF01435"/>
    </source>
</evidence>
<keyword evidence="4 6" id="KW-0862">Zinc</keyword>
<evidence type="ECO:0000256" key="1">
    <source>
        <dbReference type="ARBA" id="ARBA00022670"/>
    </source>
</evidence>
<keyword evidence="10" id="KW-1185">Reference proteome</keyword>
<keyword evidence="3 6" id="KW-0378">Hydrolase</keyword>
<accession>A0A6B2KVA4</accession>
<dbReference type="PANTHER" id="PTHR22726:SF1">
    <property type="entry name" value="METALLOENDOPEPTIDASE OMA1, MITOCHONDRIAL"/>
    <property type="match status" value="1"/>
</dbReference>
<gene>
    <name evidence="9" type="ORF">GZH52_15485</name>
</gene>
<comment type="caution">
    <text evidence="9">The sequence shown here is derived from an EMBL/GenBank/DDBJ whole genome shotgun (WGS) entry which is preliminary data.</text>
</comment>
<evidence type="ECO:0000256" key="2">
    <source>
        <dbReference type="ARBA" id="ARBA00022723"/>
    </source>
</evidence>
<comment type="cofactor">
    <cofactor evidence="6">
        <name>Zn(2+)</name>
        <dbReference type="ChEBI" id="CHEBI:29105"/>
    </cofactor>
    <text evidence="6">Binds 1 zinc ion per subunit.</text>
</comment>
<dbReference type="Gene3D" id="3.30.2010.10">
    <property type="entry name" value="Metalloproteases ('zincins'), catalytic domain"/>
    <property type="match status" value="1"/>
</dbReference>
<proteinExistence type="inferred from homology"/>
<dbReference type="PROSITE" id="PS51257">
    <property type="entry name" value="PROKAR_LIPOPROTEIN"/>
    <property type="match status" value="1"/>
</dbReference>
<dbReference type="Pfam" id="PF01435">
    <property type="entry name" value="Peptidase_M48"/>
    <property type="match status" value="1"/>
</dbReference>
<keyword evidence="5 6" id="KW-0482">Metalloprotease</keyword>
<feature type="chain" id="PRO_5025553142" evidence="7">
    <location>
        <begin position="24"/>
        <end position="271"/>
    </location>
</feature>
<feature type="signal peptide" evidence="7">
    <location>
        <begin position="1"/>
        <end position="23"/>
    </location>
</feature>
<evidence type="ECO:0000313" key="9">
    <source>
        <dbReference type="EMBL" id="NDV14172.1"/>
    </source>
</evidence>
<dbReference type="GO" id="GO:0016020">
    <property type="term" value="C:membrane"/>
    <property type="evidence" value="ECO:0007669"/>
    <property type="project" value="TreeGrafter"/>
</dbReference>
<dbReference type="InterPro" id="IPR001915">
    <property type="entry name" value="Peptidase_M48"/>
</dbReference>
<keyword evidence="1 6" id="KW-0645">Protease</keyword>
<keyword evidence="7" id="KW-0732">Signal</keyword>
<keyword evidence="2" id="KW-0479">Metal-binding</keyword>
<dbReference type="GO" id="GO:0051603">
    <property type="term" value="P:proteolysis involved in protein catabolic process"/>
    <property type="evidence" value="ECO:0007669"/>
    <property type="project" value="TreeGrafter"/>
</dbReference>
<organism evidence="9 10">
    <name type="scientific">Crenobacter caeni</name>
    <dbReference type="NCBI Taxonomy" id="2705474"/>
    <lineage>
        <taxon>Bacteria</taxon>
        <taxon>Pseudomonadati</taxon>
        <taxon>Pseudomonadota</taxon>
        <taxon>Betaproteobacteria</taxon>
        <taxon>Neisseriales</taxon>
        <taxon>Neisseriaceae</taxon>
        <taxon>Crenobacter</taxon>
    </lineage>
</organism>
<sequence length="271" mass="29486">MRYRTGRAVAAATLLVAVLSACQSTTMGGAVGASRKQLLLVSSQEVNAGSAQAYRQTLTEAKSKRTLNTNAAYTRRVKEISARLIRQVLVFRPEARDWQWEVNVFTSPEVNAYCMPGGKIGIYTGIIDQLQLNDDELAAVIGHEIAHALREHSREKISQKVAQQQGLALVGALAGLSQGQMDMANLAGQYAVTLPFSRSMESEADVMGLELMARAGYNPAAAPNVWRKMAKLGEGGPEFLSTHPSGSTRIAELSARIPQVMPLYEEARRKR</sequence>
<dbReference type="EMBL" id="JAAGAA010000017">
    <property type="protein sequence ID" value="NDV14172.1"/>
    <property type="molecule type" value="Genomic_DNA"/>
</dbReference>
<evidence type="ECO:0000256" key="3">
    <source>
        <dbReference type="ARBA" id="ARBA00022801"/>
    </source>
</evidence>
<name>A0A6B2KVA4_9NEIS</name>
<dbReference type="GO" id="GO:0046872">
    <property type="term" value="F:metal ion binding"/>
    <property type="evidence" value="ECO:0007669"/>
    <property type="project" value="UniProtKB-KW"/>
</dbReference>
<dbReference type="PANTHER" id="PTHR22726">
    <property type="entry name" value="METALLOENDOPEPTIDASE OMA1"/>
    <property type="match status" value="1"/>
</dbReference>
<protein>
    <submittedName>
        <fullName evidence="9">M48 family metallopeptidase</fullName>
    </submittedName>
</protein>
<dbReference type="CDD" id="cd07331">
    <property type="entry name" value="M48C_Oma1_like"/>
    <property type="match status" value="1"/>
</dbReference>
<feature type="domain" description="Peptidase M48" evidence="8">
    <location>
        <begin position="74"/>
        <end position="256"/>
    </location>
</feature>
<evidence type="ECO:0000256" key="5">
    <source>
        <dbReference type="ARBA" id="ARBA00023049"/>
    </source>
</evidence>